<sequence>MARIDKGNDLSSPVLQAGWTVGQDGYGLWTGKCTFKLDRDYAVAIAEFDRGVAHPVAPFDAFMWSNRCSASYDRNGIATLSIDYVGINTGTAPGEGEPTVTAPNVSGAVATSSEPIETHRNFFTNTDSITAIAGYGTGTATAPIYEPSTFKADASGTLLYAGDHGAHFTQVTGGKFVGFLDPEFPYYYGRKSYLSPTTGFSGVIYVKGGDANPEGDTLVQTMRSAVGFSSTDQTFQGFLPVLLPNYMGTVYDGEAGGQLLLASVNFEDYGLNIYKISYTLRYSVEGWVPEVYPLFGT</sequence>
<evidence type="ECO:0000313" key="3">
    <source>
        <dbReference type="EMBL" id="CAB4192349.1"/>
    </source>
</evidence>
<accession>A0A6J5PQT8</accession>
<evidence type="ECO:0000313" key="4">
    <source>
        <dbReference type="EMBL" id="CAB5230618.1"/>
    </source>
</evidence>
<dbReference type="EMBL" id="LR798421">
    <property type="protein sequence ID" value="CAB5230618.1"/>
    <property type="molecule type" value="Genomic_DNA"/>
</dbReference>
<protein>
    <submittedName>
        <fullName evidence="2">Uncharacterized protein</fullName>
    </submittedName>
</protein>
<reference evidence="2" key="1">
    <citation type="submission" date="2020-05" db="EMBL/GenBank/DDBJ databases">
        <authorList>
            <person name="Chiriac C."/>
            <person name="Salcher M."/>
            <person name="Ghai R."/>
            <person name="Kavagutti S V."/>
        </authorList>
    </citation>
    <scope>NUCLEOTIDE SEQUENCE</scope>
</reference>
<name>A0A6J5PQT8_9CAUD</name>
<dbReference type="EMBL" id="LR797189">
    <property type="protein sequence ID" value="CAB4192349.1"/>
    <property type="molecule type" value="Genomic_DNA"/>
</dbReference>
<dbReference type="EMBL" id="LR796908">
    <property type="protein sequence ID" value="CAB4174053.1"/>
    <property type="molecule type" value="Genomic_DNA"/>
</dbReference>
<dbReference type="EMBL" id="LR796621">
    <property type="protein sequence ID" value="CAB4154437.1"/>
    <property type="molecule type" value="Genomic_DNA"/>
</dbReference>
<evidence type="ECO:0000313" key="2">
    <source>
        <dbReference type="EMBL" id="CAB4174053.1"/>
    </source>
</evidence>
<gene>
    <name evidence="3" type="ORF">UFOVP1232_20</name>
    <name evidence="4" type="ORF">UFOVP1572_41</name>
    <name evidence="1" type="ORF">UFOVP644_6</name>
    <name evidence="2" type="ORF">UFOVP958_24</name>
</gene>
<proteinExistence type="predicted"/>
<organism evidence="2">
    <name type="scientific">uncultured Caudovirales phage</name>
    <dbReference type="NCBI Taxonomy" id="2100421"/>
    <lineage>
        <taxon>Viruses</taxon>
        <taxon>Duplodnaviria</taxon>
        <taxon>Heunggongvirae</taxon>
        <taxon>Uroviricota</taxon>
        <taxon>Caudoviricetes</taxon>
        <taxon>Peduoviridae</taxon>
        <taxon>Maltschvirus</taxon>
        <taxon>Maltschvirus maltsch</taxon>
    </lineage>
</organism>
<evidence type="ECO:0000313" key="1">
    <source>
        <dbReference type="EMBL" id="CAB4154437.1"/>
    </source>
</evidence>